<protein>
    <submittedName>
        <fullName evidence="3">Uncharacterized protein</fullName>
    </submittedName>
</protein>
<accession>T5LDX1</accession>
<dbReference type="EMBL" id="ACDN02000010">
    <property type="protein sequence ID" value="EQM94783.1"/>
    <property type="molecule type" value="Genomic_DNA"/>
</dbReference>
<proteinExistence type="predicted"/>
<evidence type="ECO:0000313" key="4">
    <source>
        <dbReference type="Proteomes" id="UP000005085"/>
    </source>
</evidence>
<dbReference type="RefSeq" id="WP_020995551.1">
    <property type="nucleotide sequence ID" value="NZ_KI392033.1"/>
</dbReference>
<evidence type="ECO:0000256" key="2">
    <source>
        <dbReference type="SAM" id="SignalP"/>
    </source>
</evidence>
<feature type="transmembrane region" description="Helical" evidence="1">
    <location>
        <begin position="30"/>
        <end position="49"/>
    </location>
</feature>
<keyword evidence="1" id="KW-0472">Membrane</keyword>
<keyword evidence="4" id="KW-1185">Reference proteome</keyword>
<dbReference type="HOGENOM" id="CLU_989612_0_0_7"/>
<organism evidence="3 4">
    <name type="scientific">Helicobacter bilis ATCC 43879</name>
    <dbReference type="NCBI Taxonomy" id="613026"/>
    <lineage>
        <taxon>Bacteria</taxon>
        <taxon>Pseudomonadati</taxon>
        <taxon>Campylobacterota</taxon>
        <taxon>Epsilonproteobacteria</taxon>
        <taxon>Campylobacterales</taxon>
        <taxon>Helicobacteraceae</taxon>
        <taxon>Helicobacter</taxon>
    </lineage>
</organism>
<keyword evidence="1" id="KW-1133">Transmembrane helix</keyword>
<name>T5LDX1_9HELI</name>
<dbReference type="Proteomes" id="UP000005085">
    <property type="component" value="Unassembled WGS sequence"/>
</dbReference>
<feature type="chain" id="PRO_5004599390" evidence="2">
    <location>
        <begin position="21"/>
        <end position="281"/>
    </location>
</feature>
<gene>
    <name evidence="3" type="ORF">HRAG_02444</name>
</gene>
<feature type="signal peptide" evidence="2">
    <location>
        <begin position="1"/>
        <end position="20"/>
    </location>
</feature>
<reference evidence="3 4" key="1">
    <citation type="journal article" date="2014" name="Genome Announc.">
        <title>Draft genome sequences of six enterohepatic helicobacter species isolated from humans and one from rhesus macaques.</title>
        <authorList>
            <person name="Shen Z."/>
            <person name="Sheh A."/>
            <person name="Young S.K."/>
            <person name="Abouelliel A."/>
            <person name="Ward D.V."/>
            <person name="Earl A.M."/>
            <person name="Fox J.G."/>
        </authorList>
    </citation>
    <scope>NUCLEOTIDE SEQUENCE [LARGE SCALE GENOMIC DNA]</scope>
    <source>
        <strain evidence="3 4">ATCC 43879</strain>
    </source>
</reference>
<evidence type="ECO:0000256" key="1">
    <source>
        <dbReference type="SAM" id="Phobius"/>
    </source>
</evidence>
<dbReference type="OrthoDB" id="9780552at2"/>
<keyword evidence="2" id="KW-0732">Signal</keyword>
<dbReference type="AlphaFoldDB" id="T5LDX1"/>
<dbReference type="eggNOG" id="COG1887">
    <property type="taxonomic scope" value="Bacteria"/>
</dbReference>
<comment type="caution">
    <text evidence="3">The sequence shown here is derived from an EMBL/GenBank/DDBJ whole genome shotgun (WGS) entry which is preliminary data.</text>
</comment>
<evidence type="ECO:0000313" key="3">
    <source>
        <dbReference type="EMBL" id="EQM94783.1"/>
    </source>
</evidence>
<sequence>MKPILSFFILLCLSPSIAFAYLDPGTGSLLLSSAIALFASALFFFKSIFYKVISLTSGGGVKLKKGKQENHKLVFYSEGKQYHNVFKPILTYLDSISYPYTYLTSSKEDFELYTKDLDSKKDSIQKLESTTTCHTEPLGEVSNIETKKDISHLRTQYDKNLESNNTNKHTTQNHNPNAQFEYIGSSDSPKAISRLNSLKADIVMMSTPQLDILQIKRSKGVKHYSHIIHSLPHVDIYEVFALDYFDSVFTNSIIHTDFIHEVERVRNLKTKRSCYHWLHLS</sequence>
<keyword evidence="1" id="KW-0812">Transmembrane</keyword>